<dbReference type="AlphaFoldDB" id="A0A0C1QKH5"/>
<accession>A0A0C1QKH5</accession>
<proteinExistence type="predicted"/>
<reference evidence="1 2" key="1">
    <citation type="submission" date="2014-11" db="EMBL/GenBank/DDBJ databases">
        <title>A Rickettsiales Symbiont of Amoebae With Ancient Features.</title>
        <authorList>
            <person name="Schulz F."/>
            <person name="Martijn J."/>
            <person name="Wascher F."/>
            <person name="Kostanjsek R."/>
            <person name="Ettema T.J."/>
            <person name="Horn M."/>
        </authorList>
    </citation>
    <scope>NUCLEOTIDE SEQUENCE [LARGE SCALE GENOMIC DNA]</scope>
    <source>
        <strain evidence="1 2">UWC36</strain>
    </source>
</reference>
<organism evidence="1 2">
    <name type="scientific">Candidatus Jidaibacter acanthamoebae</name>
    <dbReference type="NCBI Taxonomy" id="86105"/>
    <lineage>
        <taxon>Bacteria</taxon>
        <taxon>Pseudomonadati</taxon>
        <taxon>Pseudomonadota</taxon>
        <taxon>Alphaproteobacteria</taxon>
        <taxon>Rickettsiales</taxon>
        <taxon>Candidatus Midichloriaceae</taxon>
        <taxon>Candidatus Jidaibacter</taxon>
    </lineage>
</organism>
<comment type="caution">
    <text evidence="1">The sequence shown here is derived from an EMBL/GenBank/DDBJ whole genome shotgun (WGS) entry which is preliminary data.</text>
</comment>
<evidence type="ECO:0000313" key="1">
    <source>
        <dbReference type="EMBL" id="KIE05994.1"/>
    </source>
</evidence>
<dbReference type="RefSeq" id="WP_039455287.1">
    <property type="nucleotide sequence ID" value="NZ_JSWE01000058.1"/>
</dbReference>
<gene>
    <name evidence="1" type="ORF">NF27_CG01740</name>
</gene>
<protein>
    <submittedName>
        <fullName evidence="1">Uncharacterized protein</fullName>
    </submittedName>
</protein>
<dbReference type="EMBL" id="JSWE01000058">
    <property type="protein sequence ID" value="KIE05994.1"/>
    <property type="molecule type" value="Genomic_DNA"/>
</dbReference>
<evidence type="ECO:0000313" key="2">
    <source>
        <dbReference type="Proteomes" id="UP000031258"/>
    </source>
</evidence>
<sequence length="151" mass="17790">MTIYNGSDPDYIEYQKKLILNESDSLLKQISKICSKKYHPSTPPNALKKVFPEFFEQFKKDIKIPMETSILKEMLDDYKIDFIKFKAAVKEGINDLKNREFLNCKESFITLKNDKELKSYLPDFCKASISNMTENYICENEFIEFAISFFD</sequence>
<keyword evidence="2" id="KW-1185">Reference proteome</keyword>
<dbReference type="Proteomes" id="UP000031258">
    <property type="component" value="Unassembled WGS sequence"/>
</dbReference>
<name>A0A0C1QKH5_9RICK</name>